<keyword evidence="3" id="KW-0560">Oxidoreductase</keyword>
<dbReference type="InterPro" id="IPR013154">
    <property type="entry name" value="ADH-like_N"/>
</dbReference>
<dbReference type="InterPro" id="IPR020843">
    <property type="entry name" value="ER"/>
</dbReference>
<organism evidence="5 6">
    <name type="scientific">Saxophila tyrrhenica</name>
    <dbReference type="NCBI Taxonomy" id="1690608"/>
    <lineage>
        <taxon>Eukaryota</taxon>
        <taxon>Fungi</taxon>
        <taxon>Dikarya</taxon>
        <taxon>Ascomycota</taxon>
        <taxon>Pezizomycotina</taxon>
        <taxon>Dothideomycetes</taxon>
        <taxon>Dothideomycetidae</taxon>
        <taxon>Mycosphaerellales</taxon>
        <taxon>Extremaceae</taxon>
        <taxon>Saxophila</taxon>
    </lineage>
</organism>
<evidence type="ECO:0000313" key="5">
    <source>
        <dbReference type="EMBL" id="KAK5175903.1"/>
    </source>
</evidence>
<dbReference type="InterPro" id="IPR011032">
    <property type="entry name" value="GroES-like_sf"/>
</dbReference>
<protein>
    <recommendedName>
        <fullName evidence="4">Enoyl reductase (ER) domain-containing protein</fullName>
    </recommendedName>
</protein>
<dbReference type="SUPFAM" id="SSF50129">
    <property type="entry name" value="GroES-like"/>
    <property type="match status" value="1"/>
</dbReference>
<dbReference type="EMBL" id="JAVRRT010000001">
    <property type="protein sequence ID" value="KAK5175903.1"/>
    <property type="molecule type" value="Genomic_DNA"/>
</dbReference>
<dbReference type="Pfam" id="PF08240">
    <property type="entry name" value="ADH_N"/>
    <property type="match status" value="1"/>
</dbReference>
<evidence type="ECO:0000256" key="1">
    <source>
        <dbReference type="ARBA" id="ARBA00008072"/>
    </source>
</evidence>
<feature type="domain" description="Enoyl reductase (ER)" evidence="4">
    <location>
        <begin position="11"/>
        <end position="316"/>
    </location>
</feature>
<reference evidence="5 6" key="1">
    <citation type="submission" date="2023-08" db="EMBL/GenBank/DDBJ databases">
        <title>Black Yeasts Isolated from many extreme environments.</title>
        <authorList>
            <person name="Coleine C."/>
            <person name="Stajich J.E."/>
            <person name="Selbmann L."/>
        </authorList>
    </citation>
    <scope>NUCLEOTIDE SEQUENCE [LARGE SCALE GENOMIC DNA]</scope>
    <source>
        <strain evidence="5 6">CCFEE 5935</strain>
    </source>
</reference>
<dbReference type="Gene3D" id="3.90.180.10">
    <property type="entry name" value="Medium-chain alcohol dehydrogenases, catalytic domain"/>
    <property type="match status" value="1"/>
</dbReference>
<dbReference type="InterPro" id="IPR036291">
    <property type="entry name" value="NAD(P)-bd_dom_sf"/>
</dbReference>
<dbReference type="Proteomes" id="UP001337655">
    <property type="component" value="Unassembled WGS sequence"/>
</dbReference>
<dbReference type="InterPro" id="IPR047122">
    <property type="entry name" value="Trans-enoyl_RdTase-like"/>
</dbReference>
<evidence type="ECO:0000256" key="2">
    <source>
        <dbReference type="ARBA" id="ARBA00011245"/>
    </source>
</evidence>
<evidence type="ECO:0000256" key="3">
    <source>
        <dbReference type="ARBA" id="ARBA00023002"/>
    </source>
</evidence>
<evidence type="ECO:0000259" key="4">
    <source>
        <dbReference type="SMART" id="SM00829"/>
    </source>
</evidence>
<dbReference type="SMART" id="SM00829">
    <property type="entry name" value="PKS_ER"/>
    <property type="match status" value="1"/>
</dbReference>
<evidence type="ECO:0000313" key="6">
    <source>
        <dbReference type="Proteomes" id="UP001337655"/>
    </source>
</evidence>
<keyword evidence="6" id="KW-1185">Reference proteome</keyword>
<comment type="caution">
    <text evidence="5">The sequence shown here is derived from an EMBL/GenBank/DDBJ whole genome shotgun (WGS) entry which is preliminary data.</text>
</comment>
<dbReference type="Gene3D" id="3.40.50.720">
    <property type="entry name" value="NAD(P)-binding Rossmann-like Domain"/>
    <property type="match status" value="1"/>
</dbReference>
<dbReference type="RefSeq" id="XP_064664541.1">
    <property type="nucleotide sequence ID" value="XM_064798307.1"/>
</dbReference>
<dbReference type="Pfam" id="PF00107">
    <property type="entry name" value="ADH_zinc_N"/>
    <property type="match status" value="1"/>
</dbReference>
<dbReference type="PANTHER" id="PTHR45348">
    <property type="entry name" value="HYPOTHETICAL OXIDOREDUCTASE (EUROFUNG)"/>
    <property type="match status" value="1"/>
</dbReference>
<dbReference type="SUPFAM" id="SSF51735">
    <property type="entry name" value="NAD(P)-binding Rossmann-fold domains"/>
    <property type="match status" value="1"/>
</dbReference>
<dbReference type="PANTHER" id="PTHR45348:SF2">
    <property type="entry name" value="ZINC-TYPE ALCOHOL DEHYDROGENASE-LIKE PROTEIN C2E1P3.01"/>
    <property type="match status" value="1"/>
</dbReference>
<proteinExistence type="inferred from homology"/>
<dbReference type="InterPro" id="IPR013149">
    <property type="entry name" value="ADH-like_C"/>
</dbReference>
<dbReference type="GO" id="GO:0016651">
    <property type="term" value="F:oxidoreductase activity, acting on NAD(P)H"/>
    <property type="evidence" value="ECO:0007669"/>
    <property type="project" value="InterPro"/>
</dbReference>
<accession>A0AAV9PU86</accession>
<comment type="similarity">
    <text evidence="1">Belongs to the zinc-containing alcohol dehydrogenase family.</text>
</comment>
<comment type="subunit">
    <text evidence="2">Monomer.</text>
</comment>
<dbReference type="GeneID" id="89922392"/>
<gene>
    <name evidence="5" type="ORF">LTR77_001043</name>
</gene>
<dbReference type="CDD" id="cd08249">
    <property type="entry name" value="enoyl_reductase_like"/>
    <property type="match status" value="1"/>
</dbReference>
<dbReference type="AlphaFoldDB" id="A0AAV9PU86"/>
<sequence length="337" mass="35933">MATQRALLVEEICKPLVLVHDRSIPTPRSGQVQIKVTVAGLNPHDQRSRDTGLLIGDKLPAILSKDVVGTVSRIGEDVTGFRVGDRIMSLGSGAVMDSSQSGLQEYALADVVNCTKVPDNISDDEAATLPTNVSAAFVALFDVLQIPVPWEDSGTTPSAILIVGGGSNCGKLAVQLAKLRNIQQIVVVGGDEMRLKKLGATHVIDRHLGEGAVVKRIRDAAGDDLIYALDAVNMPQGLGVAFKALSTHKQGKVARLLPVGDVEDRRGHDLLDVLGLFLYHNPPCLGMWERLTGYVEDGAISPTSFSTRQGLEAGVVNAALDEYRNGKNKAKPQIRIG</sequence>
<name>A0AAV9PU86_9PEZI</name>